<dbReference type="Proteomes" id="UP000504618">
    <property type="component" value="Unplaced"/>
</dbReference>
<evidence type="ECO:0000313" key="2">
    <source>
        <dbReference type="RefSeq" id="XP_024869384.1"/>
    </source>
</evidence>
<proteinExistence type="predicted"/>
<keyword evidence="1" id="KW-1185">Reference proteome</keyword>
<protein>
    <submittedName>
        <fullName evidence="2">Nose resistant to fluoxetine protein 6-like</fullName>
    </submittedName>
</protein>
<dbReference type="OrthoDB" id="7552024at2759"/>
<name>A0A6J1PIF6_9HYME</name>
<dbReference type="PANTHER" id="PTHR11161">
    <property type="entry name" value="O-ACYLTRANSFERASE"/>
    <property type="match status" value="1"/>
</dbReference>
<accession>A0A6J1PIF6</accession>
<sequence length="163" mass="19647">MCLIIMFHGVYYIFNSLDNKVQLWRFTENNKIIGDMGFLAVDIFFLSSRCLGTYMYLKPLGCKEKLIKLRDRVLKRFFRLTPAYMTVLGIAQLSSTWFDKTSIVYMYERSHETCAKYWWRNLLYIHNFFGWDAMVRTRLITINLKLYLKTHKTFIKFLLHYSA</sequence>
<reference evidence="2" key="1">
    <citation type="submission" date="2025-08" db="UniProtKB">
        <authorList>
            <consortium name="RefSeq"/>
        </authorList>
    </citation>
    <scope>IDENTIFICATION</scope>
    <source>
        <tissue evidence="2">Whole body</tissue>
    </source>
</reference>
<dbReference type="PANTHER" id="PTHR11161:SF15">
    <property type="entry name" value="GH19286P-RELATED"/>
    <property type="match status" value="1"/>
</dbReference>
<gene>
    <name evidence="2" type="primary">LOC112453073</name>
</gene>
<evidence type="ECO:0000313" key="1">
    <source>
        <dbReference type="Proteomes" id="UP000504618"/>
    </source>
</evidence>
<dbReference type="AlphaFoldDB" id="A0A6J1PIF6"/>
<dbReference type="RefSeq" id="XP_024869384.1">
    <property type="nucleotide sequence ID" value="XM_025013616.1"/>
</dbReference>
<dbReference type="InterPro" id="IPR052728">
    <property type="entry name" value="O2_lipid_transport_reg"/>
</dbReference>
<dbReference type="GeneID" id="112453073"/>
<organism evidence="1 2">
    <name type="scientific">Temnothorax curvispinosus</name>
    <dbReference type="NCBI Taxonomy" id="300111"/>
    <lineage>
        <taxon>Eukaryota</taxon>
        <taxon>Metazoa</taxon>
        <taxon>Ecdysozoa</taxon>
        <taxon>Arthropoda</taxon>
        <taxon>Hexapoda</taxon>
        <taxon>Insecta</taxon>
        <taxon>Pterygota</taxon>
        <taxon>Neoptera</taxon>
        <taxon>Endopterygota</taxon>
        <taxon>Hymenoptera</taxon>
        <taxon>Apocrita</taxon>
        <taxon>Aculeata</taxon>
        <taxon>Formicoidea</taxon>
        <taxon>Formicidae</taxon>
        <taxon>Myrmicinae</taxon>
        <taxon>Temnothorax</taxon>
    </lineage>
</organism>